<dbReference type="GO" id="GO:0016740">
    <property type="term" value="F:transferase activity"/>
    <property type="evidence" value="ECO:0007669"/>
    <property type="project" value="UniProtKB-KW"/>
</dbReference>
<keyword evidence="1" id="KW-0808">Transferase</keyword>
<dbReference type="EMBL" id="JACEZU010000001">
    <property type="protein sequence ID" value="MBA5686101.1"/>
    <property type="molecule type" value="Genomic_DNA"/>
</dbReference>
<reference evidence="1 2" key="1">
    <citation type="submission" date="2020-07" db="EMBL/GenBank/DDBJ databases">
        <title>Novel species isolated from subtropical streams in China.</title>
        <authorList>
            <person name="Lu H."/>
        </authorList>
    </citation>
    <scope>NUCLEOTIDE SEQUENCE [LARGE SCALE GENOMIC DNA]</scope>
    <source>
        <strain evidence="1 2">LX47W</strain>
    </source>
</reference>
<evidence type="ECO:0000313" key="2">
    <source>
        <dbReference type="Proteomes" id="UP000573499"/>
    </source>
</evidence>
<organism evidence="1 2">
    <name type="scientific">Rugamonas apoptosis</name>
    <dbReference type="NCBI Taxonomy" id="2758570"/>
    <lineage>
        <taxon>Bacteria</taxon>
        <taxon>Pseudomonadati</taxon>
        <taxon>Pseudomonadota</taxon>
        <taxon>Betaproteobacteria</taxon>
        <taxon>Burkholderiales</taxon>
        <taxon>Oxalobacteraceae</taxon>
        <taxon>Telluria group</taxon>
        <taxon>Rugamonas</taxon>
    </lineage>
</organism>
<dbReference type="RefSeq" id="WP_182151851.1">
    <property type="nucleotide sequence ID" value="NZ_JACEZU010000001.1"/>
</dbReference>
<accession>A0A7W2IJC1</accession>
<evidence type="ECO:0000313" key="1">
    <source>
        <dbReference type="EMBL" id="MBA5686101.1"/>
    </source>
</evidence>
<proteinExistence type="predicted"/>
<sequence>MSNYRRMQYCSRCTYPFVAVNLAVDDDGICSACHTAEAFEELTPEFWAQRKNLFERKIEELRKHKPDSDYDCIVPVSGGKDSYWQTHIMAVEYGLKPLLVTYHGNNYLPEGNYNRDRMREVFNCDHLVMGPSVEVLKKLNRLCFRKMGDMNWHGHCGIFSLPIQMAVRFNVPLMVWGEIAWDISGMYDPNDFVEFSARVRHEHGLRGFEWYDMLNDPQEPLKENDLMWAKYPNDDDILKTGVRGLYIGNFFKWDPYKHTQLMKDLYGWKESATPFERTYRRASNLDDRYENGIHDLLKFVKFGYGRGSDHGSKDVRTGYMTREEAVEMVRKYDHVVSGDLQYWLDYVDMSEEEFWRTADRFRDPRVWWIENGKWHKDNIWGGSSAYGEVHLTQAEQARYLRT</sequence>
<keyword evidence="2" id="KW-1185">Reference proteome</keyword>
<dbReference type="Proteomes" id="UP000573499">
    <property type="component" value="Unassembled WGS sequence"/>
</dbReference>
<comment type="caution">
    <text evidence="1">The sequence shown here is derived from an EMBL/GenBank/DDBJ whole genome shotgun (WGS) entry which is preliminary data.</text>
</comment>
<dbReference type="AlphaFoldDB" id="A0A7W2IJC1"/>
<dbReference type="SUPFAM" id="SSF52402">
    <property type="entry name" value="Adenine nucleotide alpha hydrolases-like"/>
    <property type="match status" value="1"/>
</dbReference>
<gene>
    <name evidence="1" type="ORF">H3H39_03430</name>
</gene>
<dbReference type="NCBIfam" id="TIGR03573">
    <property type="entry name" value="WbuX"/>
    <property type="match status" value="1"/>
</dbReference>
<name>A0A7W2IJC1_9BURK</name>
<dbReference type="InterPro" id="IPR020022">
    <property type="entry name" value="N-acetyl_sugar_amidoTrfase"/>
</dbReference>
<protein>
    <submittedName>
        <fullName evidence="1">N-acetyl sugar amidotransferase</fullName>
    </submittedName>
</protein>